<evidence type="ECO:0008006" key="3">
    <source>
        <dbReference type="Google" id="ProtNLM"/>
    </source>
</evidence>
<dbReference type="Proteomes" id="UP000728032">
    <property type="component" value="Unassembled WGS sequence"/>
</dbReference>
<dbReference type="EMBL" id="CAJPVJ010014159">
    <property type="protein sequence ID" value="CAG2175211.1"/>
    <property type="molecule type" value="Genomic_DNA"/>
</dbReference>
<dbReference type="FunFam" id="3.80.10.10:FF:000695">
    <property type="entry name" value="leucine-rich melanocyte differentiation-associated protein"/>
    <property type="match status" value="1"/>
</dbReference>
<protein>
    <recommendedName>
        <fullName evidence="3">Leucine-rich melanocyte differentiation-associated protein</fullName>
    </recommendedName>
</protein>
<organism evidence="1">
    <name type="scientific">Oppiella nova</name>
    <dbReference type="NCBI Taxonomy" id="334625"/>
    <lineage>
        <taxon>Eukaryota</taxon>
        <taxon>Metazoa</taxon>
        <taxon>Ecdysozoa</taxon>
        <taxon>Arthropoda</taxon>
        <taxon>Chelicerata</taxon>
        <taxon>Arachnida</taxon>
        <taxon>Acari</taxon>
        <taxon>Acariformes</taxon>
        <taxon>Sarcoptiformes</taxon>
        <taxon>Oribatida</taxon>
        <taxon>Brachypylina</taxon>
        <taxon>Oppioidea</taxon>
        <taxon>Oppiidae</taxon>
        <taxon>Oppiella</taxon>
    </lineage>
</organism>
<dbReference type="Gene3D" id="3.80.10.10">
    <property type="entry name" value="Ribonuclease Inhibitor"/>
    <property type="match status" value="1"/>
</dbReference>
<dbReference type="PANTHER" id="PTHR46282:SF2">
    <property type="entry name" value="LEUCINE-RICH MELANOCYTE DIFFERENTIATION-ASSOCIATED PROTEIN"/>
    <property type="match status" value="1"/>
</dbReference>
<dbReference type="Pfam" id="PF14580">
    <property type="entry name" value="LRR_9"/>
    <property type="match status" value="1"/>
</dbReference>
<dbReference type="OrthoDB" id="272149at2759"/>
<evidence type="ECO:0000313" key="2">
    <source>
        <dbReference type="Proteomes" id="UP000728032"/>
    </source>
</evidence>
<dbReference type="InterPro" id="IPR032675">
    <property type="entry name" value="LRR_dom_sf"/>
</dbReference>
<dbReference type="AlphaFoldDB" id="A0A7R9QTR6"/>
<keyword evidence="2" id="KW-1185">Reference proteome</keyword>
<dbReference type="InterPro" id="IPR043313">
    <property type="entry name" value="LRMDA"/>
</dbReference>
<evidence type="ECO:0000313" key="1">
    <source>
        <dbReference type="EMBL" id="CAD7658025.1"/>
    </source>
</evidence>
<accession>A0A7R9QTR6</accession>
<dbReference type="PANTHER" id="PTHR46282">
    <property type="entry name" value="LEUCINE-RICH MELANOCYTE DIFFERENTIATION-ASSOCIATED PROTEIN"/>
    <property type="match status" value="1"/>
</dbReference>
<sequence length="242" mass="27806">MYLSGALGHNSNECNGLVWNNNELSYIGQDVRQIPAIIAKIYSPNAVKLDLSFNIIDTLDGIEKFTSLEELILDNNLLNDSIQFSFNPLLHTLSLNKNKLADLNKLLDHLSKMCPNLRFLSLLGNSACPDQLSHTDNDEDDYKRYRRYVIYRLPHLKFLDSTKVTAEERRDANQRGQYLKTIRPDGQLFDENQERRVAREIFTPLPSDTNSSGSHQGAYGKLRHKYTGKHSEGNRFIRNHEL</sequence>
<reference evidence="1" key="1">
    <citation type="submission" date="2020-11" db="EMBL/GenBank/DDBJ databases">
        <authorList>
            <person name="Tran Van P."/>
        </authorList>
    </citation>
    <scope>NUCLEOTIDE SEQUENCE</scope>
</reference>
<name>A0A7R9QTR6_9ACAR</name>
<proteinExistence type="predicted"/>
<dbReference type="SUPFAM" id="SSF52058">
    <property type="entry name" value="L domain-like"/>
    <property type="match status" value="1"/>
</dbReference>
<gene>
    <name evidence="1" type="ORF">ONB1V03_LOCUS14650</name>
</gene>
<dbReference type="EMBL" id="OC928984">
    <property type="protein sequence ID" value="CAD7658025.1"/>
    <property type="molecule type" value="Genomic_DNA"/>
</dbReference>